<proteinExistence type="predicted"/>
<feature type="compositionally biased region" description="Basic residues" evidence="1">
    <location>
        <begin position="342"/>
        <end position="353"/>
    </location>
</feature>
<name>A0A6J4MQP9_9BACT</name>
<feature type="compositionally biased region" description="Basic residues" evidence="1">
    <location>
        <begin position="43"/>
        <end position="57"/>
    </location>
</feature>
<feature type="compositionally biased region" description="Basic residues" evidence="1">
    <location>
        <begin position="208"/>
        <end position="217"/>
    </location>
</feature>
<feature type="compositionally biased region" description="Basic and acidic residues" evidence="1">
    <location>
        <begin position="453"/>
        <end position="470"/>
    </location>
</feature>
<feature type="compositionally biased region" description="Basic and acidic residues" evidence="1">
    <location>
        <begin position="193"/>
        <end position="207"/>
    </location>
</feature>
<feature type="compositionally biased region" description="Basic residues" evidence="1">
    <location>
        <begin position="120"/>
        <end position="145"/>
    </location>
</feature>
<accession>A0A6J4MQP9</accession>
<feature type="compositionally biased region" description="Basic residues" evidence="1">
    <location>
        <begin position="224"/>
        <end position="233"/>
    </location>
</feature>
<evidence type="ECO:0000256" key="1">
    <source>
        <dbReference type="SAM" id="MobiDB-lite"/>
    </source>
</evidence>
<feature type="region of interest" description="Disordered" evidence="1">
    <location>
        <begin position="1"/>
        <end position="248"/>
    </location>
</feature>
<feature type="compositionally biased region" description="Basic residues" evidence="1">
    <location>
        <begin position="514"/>
        <end position="527"/>
    </location>
</feature>
<feature type="compositionally biased region" description="Basic residues" evidence="1">
    <location>
        <begin position="83"/>
        <end position="94"/>
    </location>
</feature>
<feature type="compositionally biased region" description="Basic residues" evidence="1">
    <location>
        <begin position="534"/>
        <end position="557"/>
    </location>
</feature>
<feature type="compositionally biased region" description="Basic and acidic residues" evidence="1">
    <location>
        <begin position="558"/>
        <end position="575"/>
    </location>
</feature>
<dbReference type="EMBL" id="CADCTV010000859">
    <property type="protein sequence ID" value="CAA9366142.1"/>
    <property type="molecule type" value="Genomic_DNA"/>
</dbReference>
<sequence>AFQHRGPRGAGLRARRAGPAHHRHGRRAAARGIRDPLSQPRAPRSRGHRHLPRRARRAPAAGAHEPHVAGAVRAPRVRQERLRRARRRRHRASAVHHPAGPAPVGRGRARRDGAGDVHPFRRPRGRHLHGLRRHARPHEHARHLRVGGGDGGRPGPRALRPPGRVARRDPAGADARQQRVHRAQPAVLHGLAHRGEPVRPAELDRGRPGRAHLHHPPGRAPPGHPRRAGRLRRKGEEGGGRADRHLGRARAVRLRHLHLHRRLPALGGGRRHGASQLHHPNLQQLHRARRDGAAGHAFARVLPLVERGARAPRLAGAVRLHRGQHVGRAVVRRGLHQLLRRPVHPPRGHRKRLGVRDLRGGDGQRGGQRPGPPVLLARRDEHAGAVRGRGRFHRPPQPGQHLPQLLHLGIGDRAGAGPFAAQPLPQRHPGRLHARGVAGVRPAADGGAGPRAPVHDGRPAARAGRGDGRPGVRGRLLFALRRRARGGGLRRAARTGRVPAAQDAAGPPLAGRAARGRAGRGRAHRGLPRGQRLAVRRGLHRGRRGPHGGRAAGRRRRGAADRPRIEAGRGRDPGRVRNARRNAAGSRDAGGEPRARSRSLRGRGNAGYAGDARLPPVVAGLGSQAV</sequence>
<reference evidence="2" key="1">
    <citation type="submission" date="2020-02" db="EMBL/GenBank/DDBJ databases">
        <authorList>
            <person name="Meier V. D."/>
        </authorList>
    </citation>
    <scope>NUCLEOTIDE SEQUENCE</scope>
    <source>
        <strain evidence="2">AVDCRST_MAG89</strain>
    </source>
</reference>
<feature type="compositionally biased region" description="Low complexity" evidence="1">
    <location>
        <begin position="155"/>
        <end position="164"/>
    </location>
</feature>
<feature type="compositionally biased region" description="Basic and acidic residues" evidence="1">
    <location>
        <begin position="110"/>
        <end position="119"/>
    </location>
</feature>
<feature type="region of interest" description="Disordered" evidence="1">
    <location>
        <begin position="440"/>
        <end position="472"/>
    </location>
</feature>
<protein>
    <submittedName>
        <fullName evidence="2">Uncharacterized protein</fullName>
    </submittedName>
</protein>
<feature type="compositionally biased region" description="Basic residues" evidence="1">
    <location>
        <begin position="13"/>
        <end position="29"/>
    </location>
</feature>
<feature type="region of interest" description="Disordered" evidence="1">
    <location>
        <begin position="342"/>
        <end position="377"/>
    </location>
</feature>
<feature type="non-terminal residue" evidence="2">
    <location>
        <position position="1"/>
    </location>
</feature>
<feature type="region of interest" description="Disordered" evidence="1">
    <location>
        <begin position="485"/>
        <end position="626"/>
    </location>
</feature>
<organism evidence="2">
    <name type="scientific">uncultured Gemmatimonadota bacterium</name>
    <dbReference type="NCBI Taxonomy" id="203437"/>
    <lineage>
        <taxon>Bacteria</taxon>
        <taxon>Pseudomonadati</taxon>
        <taxon>Gemmatimonadota</taxon>
        <taxon>environmental samples</taxon>
    </lineage>
</organism>
<feature type="non-terminal residue" evidence="2">
    <location>
        <position position="626"/>
    </location>
</feature>
<evidence type="ECO:0000313" key="2">
    <source>
        <dbReference type="EMBL" id="CAA9366142.1"/>
    </source>
</evidence>
<feature type="compositionally biased region" description="Low complexity" evidence="1">
    <location>
        <begin position="504"/>
        <end position="513"/>
    </location>
</feature>
<gene>
    <name evidence="2" type="ORF">AVDCRST_MAG89-4110</name>
</gene>
<dbReference type="AlphaFoldDB" id="A0A6J4MQP9"/>
<feature type="compositionally biased region" description="Basic and acidic residues" evidence="1">
    <location>
        <begin position="234"/>
        <end position="246"/>
    </location>
</feature>